<dbReference type="OrthoDB" id="4624at2"/>
<protein>
    <submittedName>
        <fullName evidence="2">ECF transporter S component, folate family</fullName>
    </submittedName>
</protein>
<dbReference type="GO" id="GO:0022857">
    <property type="term" value="F:transmembrane transporter activity"/>
    <property type="evidence" value="ECO:0007669"/>
    <property type="project" value="InterPro"/>
</dbReference>
<dbReference type="RefSeq" id="WP_092870926.1">
    <property type="nucleotide sequence ID" value="NZ_FOJY01000004.1"/>
</dbReference>
<gene>
    <name evidence="2" type="ORF">SAMN05216249_104154</name>
</gene>
<dbReference type="Gene3D" id="1.10.1760.20">
    <property type="match status" value="1"/>
</dbReference>
<dbReference type="AlphaFoldDB" id="A0A1I0WM31"/>
<sequence>MSKLKNTFTLTTAAMLLALGILLGLFKLPINQFIEIRFASLPICIGGALFGPGIAAVIGAFSDIGGFIVRPTGPYFPGFTISGIITGIIFGIFLYKKALTWKRVLLAQAVNTIVVNLLINSYWLTLLYGTKTYTALLIGRLPKELIMVPILTAMMVGIAKSMEHVKMSVHDKAHAK</sequence>
<dbReference type="STRING" id="1120918.SAMN05216249_104154"/>
<keyword evidence="1" id="KW-1133">Transmembrane helix</keyword>
<feature type="transmembrane region" description="Helical" evidence="1">
    <location>
        <begin position="145"/>
        <end position="162"/>
    </location>
</feature>
<feature type="transmembrane region" description="Helical" evidence="1">
    <location>
        <begin position="74"/>
        <end position="95"/>
    </location>
</feature>
<dbReference type="Pfam" id="PF12822">
    <property type="entry name" value="ECF_trnsprt"/>
    <property type="match status" value="1"/>
</dbReference>
<evidence type="ECO:0000313" key="3">
    <source>
        <dbReference type="Proteomes" id="UP000198838"/>
    </source>
</evidence>
<proteinExistence type="predicted"/>
<reference evidence="2 3" key="1">
    <citation type="submission" date="2016-10" db="EMBL/GenBank/DDBJ databases">
        <authorList>
            <person name="de Groot N.N."/>
        </authorList>
    </citation>
    <scope>NUCLEOTIDE SEQUENCE [LARGE SCALE GENOMIC DNA]</scope>
    <source>
        <strain evidence="2 3">DSM 5522</strain>
    </source>
</reference>
<dbReference type="InterPro" id="IPR030949">
    <property type="entry name" value="ECF_S_folate_fam"/>
</dbReference>
<dbReference type="Proteomes" id="UP000198838">
    <property type="component" value="Unassembled WGS sequence"/>
</dbReference>
<keyword evidence="1" id="KW-0472">Membrane</keyword>
<feature type="transmembrane region" description="Helical" evidence="1">
    <location>
        <begin position="104"/>
        <end position="125"/>
    </location>
</feature>
<evidence type="ECO:0000256" key="1">
    <source>
        <dbReference type="SAM" id="Phobius"/>
    </source>
</evidence>
<dbReference type="InterPro" id="IPR024529">
    <property type="entry name" value="ECF_trnsprt_substrate-spec"/>
</dbReference>
<name>A0A1I0WM31_9FIRM</name>
<accession>A0A1I0WM31</accession>
<keyword evidence="1" id="KW-0812">Transmembrane</keyword>
<keyword evidence="3" id="KW-1185">Reference proteome</keyword>
<feature type="transmembrane region" description="Helical" evidence="1">
    <location>
        <begin position="6"/>
        <end position="26"/>
    </location>
</feature>
<organism evidence="2 3">
    <name type="scientific">Acetitomaculum ruminis DSM 5522</name>
    <dbReference type="NCBI Taxonomy" id="1120918"/>
    <lineage>
        <taxon>Bacteria</taxon>
        <taxon>Bacillati</taxon>
        <taxon>Bacillota</taxon>
        <taxon>Clostridia</taxon>
        <taxon>Lachnospirales</taxon>
        <taxon>Lachnospiraceae</taxon>
        <taxon>Acetitomaculum</taxon>
    </lineage>
</organism>
<dbReference type="NCBIfam" id="TIGR04518">
    <property type="entry name" value="ECF_S_folT_fam"/>
    <property type="match status" value="1"/>
</dbReference>
<evidence type="ECO:0000313" key="2">
    <source>
        <dbReference type="EMBL" id="SFA89681.1"/>
    </source>
</evidence>
<dbReference type="EMBL" id="FOJY01000004">
    <property type="protein sequence ID" value="SFA89681.1"/>
    <property type="molecule type" value="Genomic_DNA"/>
</dbReference>
<feature type="transmembrane region" description="Helical" evidence="1">
    <location>
        <begin position="38"/>
        <end position="62"/>
    </location>
</feature>